<feature type="region of interest" description="Disordered" evidence="4">
    <location>
        <begin position="98"/>
        <end position="197"/>
    </location>
</feature>
<keyword evidence="7" id="KW-1185">Reference proteome</keyword>
<feature type="region of interest" description="Disordered" evidence="4">
    <location>
        <begin position="450"/>
        <end position="561"/>
    </location>
</feature>
<evidence type="ECO:0000256" key="3">
    <source>
        <dbReference type="ARBA" id="ARBA00022833"/>
    </source>
</evidence>
<dbReference type="GO" id="GO:0016925">
    <property type="term" value="P:protein sumoylation"/>
    <property type="evidence" value="ECO:0007669"/>
    <property type="project" value="TreeGrafter"/>
</dbReference>
<feature type="compositionally biased region" description="Polar residues" evidence="4">
    <location>
        <begin position="494"/>
        <end position="511"/>
    </location>
</feature>
<dbReference type="OrthoDB" id="27975at2759"/>
<feature type="compositionally biased region" description="Polar residues" evidence="4">
    <location>
        <begin position="134"/>
        <end position="151"/>
    </location>
</feature>
<protein>
    <recommendedName>
        <fullName evidence="5">SP-RING-type domain-containing protein</fullName>
    </recommendedName>
</protein>
<feature type="compositionally biased region" description="Low complexity" evidence="4">
    <location>
        <begin position="451"/>
        <end position="462"/>
    </location>
</feature>
<feature type="region of interest" description="Disordered" evidence="4">
    <location>
        <begin position="29"/>
        <end position="82"/>
    </location>
</feature>
<dbReference type="InterPro" id="IPR013083">
    <property type="entry name" value="Znf_RING/FYVE/PHD"/>
</dbReference>
<dbReference type="Gene3D" id="3.30.40.10">
    <property type="entry name" value="Zinc/RING finger domain, C3HC4 (zinc finger)"/>
    <property type="match status" value="1"/>
</dbReference>
<dbReference type="Pfam" id="PF02891">
    <property type="entry name" value="zf-MIZ"/>
    <property type="match status" value="1"/>
</dbReference>
<dbReference type="GO" id="GO:0000785">
    <property type="term" value="C:chromatin"/>
    <property type="evidence" value="ECO:0007669"/>
    <property type="project" value="TreeGrafter"/>
</dbReference>
<evidence type="ECO:0000313" key="7">
    <source>
        <dbReference type="Proteomes" id="UP000240883"/>
    </source>
</evidence>
<dbReference type="AlphaFoldDB" id="A0A2T2NMJ3"/>
<dbReference type="PANTHER" id="PTHR10782:SF4">
    <property type="entry name" value="TONALLI, ISOFORM E"/>
    <property type="match status" value="1"/>
</dbReference>
<dbReference type="EMBL" id="KZ678135">
    <property type="protein sequence ID" value="PSN66653.1"/>
    <property type="molecule type" value="Genomic_DNA"/>
</dbReference>
<organism evidence="6 7">
    <name type="scientific">Corynespora cassiicola Philippines</name>
    <dbReference type="NCBI Taxonomy" id="1448308"/>
    <lineage>
        <taxon>Eukaryota</taxon>
        <taxon>Fungi</taxon>
        <taxon>Dikarya</taxon>
        <taxon>Ascomycota</taxon>
        <taxon>Pezizomycotina</taxon>
        <taxon>Dothideomycetes</taxon>
        <taxon>Pleosporomycetidae</taxon>
        <taxon>Pleosporales</taxon>
        <taxon>Corynesporascaceae</taxon>
        <taxon>Corynespora</taxon>
    </lineage>
</organism>
<dbReference type="GO" id="GO:0008270">
    <property type="term" value="F:zinc ion binding"/>
    <property type="evidence" value="ECO:0007669"/>
    <property type="project" value="UniProtKB-KW"/>
</dbReference>
<evidence type="ECO:0000256" key="2">
    <source>
        <dbReference type="ARBA" id="ARBA00022771"/>
    </source>
</evidence>
<dbReference type="Proteomes" id="UP000240883">
    <property type="component" value="Unassembled WGS sequence"/>
</dbReference>
<dbReference type="STRING" id="1448308.A0A2T2NMJ3"/>
<dbReference type="GO" id="GO:0061665">
    <property type="term" value="F:SUMO ligase activity"/>
    <property type="evidence" value="ECO:0007669"/>
    <property type="project" value="TreeGrafter"/>
</dbReference>
<accession>A0A2T2NMJ3</accession>
<proteinExistence type="predicted"/>
<feature type="compositionally biased region" description="Low complexity" evidence="4">
    <location>
        <begin position="152"/>
        <end position="167"/>
    </location>
</feature>
<name>A0A2T2NMJ3_CORCC</name>
<dbReference type="PANTHER" id="PTHR10782">
    <property type="entry name" value="ZINC FINGER MIZ DOMAIN-CONTAINING PROTEIN"/>
    <property type="match status" value="1"/>
</dbReference>
<evidence type="ECO:0000256" key="1">
    <source>
        <dbReference type="ARBA" id="ARBA00022723"/>
    </source>
</evidence>
<keyword evidence="1" id="KW-0479">Metal-binding</keyword>
<evidence type="ECO:0000256" key="4">
    <source>
        <dbReference type="SAM" id="MobiDB-lite"/>
    </source>
</evidence>
<evidence type="ECO:0000259" key="5">
    <source>
        <dbReference type="Pfam" id="PF02891"/>
    </source>
</evidence>
<dbReference type="InterPro" id="IPR004181">
    <property type="entry name" value="Znf_MIZ"/>
</dbReference>
<sequence>MWPNTTAGGHAPAQHDADATEHTLHHALGNLGGRQNSRILDPSHGSPVLPSNCLDSNHVNMPTWGQGRPPQLPPAHIPQASPVPAHIMRHGSLASHASISNEQSPNLRNQPPPNRRPSTTSHDGLADTRMRNGSMASHASPSVDQTSSHPSQQLTRPPTTPQTNQLPFGPPRNLNMDQQQPGMAPRRASGQQSPQSVLPSAFFSGTSWYTVNDCAIVMNRFLDRNPIPPTHPRDSKRLEVLQDALNKQDWYYLTMHQYYCALDADPNSVPRSFKTHAFLPAAIKLMRETLDLNGTLSPTVLKFFATFPCPLAKAGLLWPHRFEHEANAFFIFMQHAKNYDTLKALCLERLFPPLMREIFCELGIASQVFQRIVFTAIYRRICGTGPHLAHLEAKALEIFYANQKEFYDTESPLPEHVRQDASRLERERTNELWRWGGQLSQLCRSAIDINQQSQQQRQRPAQPHAPVNAPFSMGQGATVQGATVPPRERGRPRINQTNQSQPALPTPSTAQSPSRRGRGRPRIYPINQAPSQPPLPSPTAVRENPQTLHPPPFLPPKGSTLAQQRVPTPVRYALHQAHLRSPVLRARSITSPLYRYVKRLVKPMARMIEGGKKVEKWTFLVTSDDMRDIPGIEECSPTMPSIRYVDEESRLLRLRCIKWPSTKFPDEHAWATADTSWVPSGYFSFNGKHLEIRRKVHYGKDLPIDLTSLVKEGTNTLDIAINCRLDDKKHLEYLLAFEVIGIVTHDAIKKKCLTENRVPADQILAEIKRKLAGTTAPNADADDDEEEEVSIVESTLTIQVFDLFTVSKLCDIPARSRACIHYDCFDLDTFLTTRPKNGGGDVSVADQWRCPICKADARPQHLIVDGFLQEVCAQLIARGLESTRAIVVEKDGSWRPKVEAREPPSGAAAVQDGDADGSEGLRRSGSAGKSWAAPASEVIELSD</sequence>
<reference evidence="6 7" key="1">
    <citation type="journal article" date="2018" name="Front. Microbiol.">
        <title>Genome-Wide Analysis of Corynespora cassiicola Leaf Fall Disease Putative Effectors.</title>
        <authorList>
            <person name="Lopez D."/>
            <person name="Ribeiro S."/>
            <person name="Label P."/>
            <person name="Fumanal B."/>
            <person name="Venisse J.S."/>
            <person name="Kohler A."/>
            <person name="de Oliveira R.R."/>
            <person name="Labutti K."/>
            <person name="Lipzen A."/>
            <person name="Lail K."/>
            <person name="Bauer D."/>
            <person name="Ohm R.A."/>
            <person name="Barry K.W."/>
            <person name="Spatafora J."/>
            <person name="Grigoriev I.V."/>
            <person name="Martin F.M."/>
            <person name="Pujade-Renaud V."/>
        </authorList>
    </citation>
    <scope>NUCLEOTIDE SEQUENCE [LARGE SCALE GENOMIC DNA]</scope>
    <source>
        <strain evidence="6 7">Philippines</strain>
    </source>
</reference>
<evidence type="ECO:0000313" key="6">
    <source>
        <dbReference type="EMBL" id="PSN66653.1"/>
    </source>
</evidence>
<keyword evidence="2" id="KW-0863">Zinc-finger</keyword>
<feature type="region of interest" description="Disordered" evidence="4">
    <location>
        <begin position="895"/>
        <end position="943"/>
    </location>
</feature>
<gene>
    <name evidence="6" type="ORF">BS50DRAFT_493722</name>
</gene>
<keyword evidence="3" id="KW-0862">Zinc</keyword>
<feature type="domain" description="SP-RING-type" evidence="5">
    <location>
        <begin position="811"/>
        <end position="855"/>
    </location>
</feature>